<keyword evidence="2" id="KW-1185">Reference proteome</keyword>
<proteinExistence type="predicted"/>
<organism evidence="1 2">
    <name type="scientific">Burkholderia oklahomensis</name>
    <dbReference type="NCBI Taxonomy" id="342113"/>
    <lineage>
        <taxon>Bacteria</taxon>
        <taxon>Pseudomonadati</taxon>
        <taxon>Pseudomonadota</taxon>
        <taxon>Betaproteobacteria</taxon>
        <taxon>Burkholderiales</taxon>
        <taxon>Burkholderiaceae</taxon>
        <taxon>Burkholderia</taxon>
        <taxon>pseudomallei group</taxon>
    </lineage>
</organism>
<evidence type="ECO:0000313" key="2">
    <source>
        <dbReference type="Proteomes" id="UP000029424"/>
    </source>
</evidence>
<accession>A0AAI8FMM9</accession>
<sequence length="97" mass="11573">MQLELLERPYLSAQELADVARDIRNLYWVIRNTRRGIHDAKRRRVYYKIAEHKKRLLMAGVSKEMILGLLRCCRARDCQGQDCFDCPNRRSQSTYKI</sequence>
<dbReference type="Proteomes" id="UP000029424">
    <property type="component" value="Chromosome 1"/>
</dbReference>
<name>A0AAI8FMM9_9BURK</name>
<dbReference type="KEGG" id="bok:DM82_1338"/>
<dbReference type="EMBL" id="CP008726">
    <property type="protein sequence ID" value="AIO65970.1"/>
    <property type="molecule type" value="Genomic_DNA"/>
</dbReference>
<reference evidence="1 2" key="1">
    <citation type="submission" date="2014-06" db="EMBL/GenBank/DDBJ databases">
        <authorList>
            <person name="Bishop-Lilly K.A."/>
            <person name="Broomall S.M."/>
            <person name="Chain P.S."/>
            <person name="Chertkov O."/>
            <person name="Coyne S.R."/>
            <person name="Daligault H.E."/>
            <person name="Davenport K.W."/>
            <person name="Erkkila T."/>
            <person name="Frey K.G."/>
            <person name="Gibbons H.S."/>
            <person name="Gu W."/>
            <person name="Jaissle J."/>
            <person name="Johnson S.L."/>
            <person name="Koroleva G.I."/>
            <person name="Ladner J.T."/>
            <person name="Lo C.-C."/>
            <person name="Minogue T.D."/>
            <person name="Munk C."/>
            <person name="Palacios G.F."/>
            <person name="Redden C.L."/>
            <person name="Rosenzweig C.N."/>
            <person name="Scholz M.B."/>
            <person name="Teshima H."/>
            <person name="Xu Y."/>
        </authorList>
    </citation>
    <scope>NUCLEOTIDE SEQUENCE [LARGE SCALE GENOMIC DNA]</scope>
    <source>
        <strain evidence="1 2">EO147</strain>
    </source>
</reference>
<protein>
    <submittedName>
        <fullName evidence="1">Uncharacterized protein</fullName>
    </submittedName>
</protein>
<gene>
    <name evidence="1" type="ORF">DM82_1338</name>
</gene>
<evidence type="ECO:0000313" key="1">
    <source>
        <dbReference type="EMBL" id="AIO65970.1"/>
    </source>
</evidence>
<dbReference type="AlphaFoldDB" id="A0AAI8FMM9"/>